<evidence type="ECO:0000313" key="2">
    <source>
        <dbReference type="EMBL" id="PMB48370.1"/>
    </source>
</evidence>
<feature type="compositionally biased region" description="Basic and acidic residues" evidence="1">
    <location>
        <begin position="72"/>
        <end position="91"/>
    </location>
</feature>
<proteinExistence type="predicted"/>
<name>A0A2N6MNN4_9CYAN</name>
<evidence type="ECO:0000256" key="1">
    <source>
        <dbReference type="SAM" id="MobiDB-lite"/>
    </source>
</evidence>
<dbReference type="Proteomes" id="UP000234966">
    <property type="component" value="Unassembled WGS sequence"/>
</dbReference>
<feature type="non-terminal residue" evidence="2">
    <location>
        <position position="1"/>
    </location>
</feature>
<reference evidence="2 3" key="1">
    <citation type="submission" date="2017-07" db="EMBL/GenBank/DDBJ databases">
        <title>Genomes of Fischerella (Mastigocladus) sp. strains.</title>
        <authorList>
            <person name="Miller S.R."/>
        </authorList>
    </citation>
    <scope>NUCLEOTIDE SEQUENCE [LARGE SCALE GENOMIC DNA]</scope>
    <source>
        <strain evidence="2 3">CCMEE 5330</strain>
    </source>
</reference>
<protein>
    <submittedName>
        <fullName evidence="2">Uncharacterized protein</fullName>
    </submittedName>
</protein>
<evidence type="ECO:0000313" key="3">
    <source>
        <dbReference type="Proteomes" id="UP000234966"/>
    </source>
</evidence>
<feature type="region of interest" description="Disordered" evidence="1">
    <location>
        <begin position="67"/>
        <end position="99"/>
    </location>
</feature>
<dbReference type="EMBL" id="NMQI01000029">
    <property type="protein sequence ID" value="PMB48370.1"/>
    <property type="molecule type" value="Genomic_DNA"/>
</dbReference>
<accession>A0A2N6MNN4</accession>
<dbReference type="AlphaFoldDB" id="A0A2N6MNN4"/>
<comment type="caution">
    <text evidence="2">The sequence shown here is derived from an EMBL/GenBank/DDBJ whole genome shotgun (WGS) entry which is preliminary data.</text>
</comment>
<organism evidence="2 3">
    <name type="scientific">Fischerella thermalis CCMEE 5330</name>
    <dbReference type="NCBI Taxonomy" id="2019670"/>
    <lineage>
        <taxon>Bacteria</taxon>
        <taxon>Bacillati</taxon>
        <taxon>Cyanobacteriota</taxon>
        <taxon>Cyanophyceae</taxon>
        <taxon>Nostocales</taxon>
        <taxon>Hapalosiphonaceae</taxon>
        <taxon>Fischerella</taxon>
    </lineage>
</organism>
<sequence>ALQPREEQHGVVAHDLPCGQQHNRDQHHVGVGQPCNLGIVDARAERGVKPRDGAGDGVVDIADVGAVEPAPDDGRADDGGHARQEEHRAIELHPGQGGI</sequence>
<gene>
    <name evidence="2" type="ORF">CEN41_01200</name>
</gene>